<dbReference type="PROSITE" id="PS50893">
    <property type="entry name" value="ABC_TRANSPORTER_2"/>
    <property type="match status" value="1"/>
</dbReference>
<dbReference type="Pfam" id="PF00005">
    <property type="entry name" value="ABC_tran"/>
    <property type="match status" value="1"/>
</dbReference>
<dbReference type="Pfam" id="PF08352">
    <property type="entry name" value="oligo_HPY"/>
    <property type="match status" value="1"/>
</dbReference>
<comment type="similarity">
    <text evidence="2">Belongs to the ABC transporter superfamily.</text>
</comment>
<dbReference type="PANTHER" id="PTHR43297">
    <property type="entry name" value="OLIGOPEPTIDE TRANSPORT ATP-BINDING PROTEIN APPD"/>
    <property type="match status" value="1"/>
</dbReference>
<protein>
    <submittedName>
        <fullName evidence="9">Peptide/nickel transport system ATP-binding protein</fullName>
    </submittedName>
</protein>
<dbReference type="InterPro" id="IPR013563">
    <property type="entry name" value="Oligopep_ABC_C"/>
</dbReference>
<keyword evidence="7" id="KW-0472">Membrane</keyword>
<organism evidence="9 10">
    <name type="scientific">Brevibacterium jeotgali</name>
    <dbReference type="NCBI Taxonomy" id="1262550"/>
    <lineage>
        <taxon>Bacteria</taxon>
        <taxon>Bacillati</taxon>
        <taxon>Actinomycetota</taxon>
        <taxon>Actinomycetes</taxon>
        <taxon>Micrococcales</taxon>
        <taxon>Brevibacteriaceae</taxon>
        <taxon>Brevibacterium</taxon>
    </lineage>
</organism>
<sequence>MSNDSTKVARDVDVLSVENITVSAVGKNSSIRLVDDVSINLKAGKITALAGESGSGKTVTAMAILGLNKERGARIDGGDIRYGGRSLVSLTDKEMHTLRGVEIGAVFQDPSNSVDPMYTIGNSLREVIRTHKQVDAQGANRIAIQALRDAGIDNAEERMDVYPSQLSGGLLQRVMLALAIVLNPKVIIADEPTTALDVIVQARVMRLIRQLADRGAAVLFVTHDLGLVSEYADEIHVMYAGHVVESGPVHNVLKQPKHPYTSKLIEANPSADTRTDRLTTIPGGVPTPGEIPAGCRFVDRCAFAIEGCEMPQVLEAYGIEHSVRCWRSSSVAESLHRRDS</sequence>
<dbReference type="InterPro" id="IPR027417">
    <property type="entry name" value="P-loop_NTPase"/>
</dbReference>
<dbReference type="CDD" id="cd03257">
    <property type="entry name" value="ABC_NikE_OppD_transporters"/>
    <property type="match status" value="1"/>
</dbReference>
<reference evidence="10" key="1">
    <citation type="submission" date="2017-03" db="EMBL/GenBank/DDBJ databases">
        <authorList>
            <person name="Monnet C."/>
        </authorList>
    </citation>
    <scope>NUCLEOTIDE SEQUENCE [LARGE SCALE GENOMIC DNA]</scope>
    <source>
        <strain evidence="10">SJ5-8</strain>
    </source>
</reference>
<dbReference type="Gene3D" id="3.40.50.300">
    <property type="entry name" value="P-loop containing nucleotide triphosphate hydrolases"/>
    <property type="match status" value="1"/>
</dbReference>
<evidence type="ECO:0000256" key="5">
    <source>
        <dbReference type="ARBA" id="ARBA00022741"/>
    </source>
</evidence>
<dbReference type="InterPro" id="IPR050388">
    <property type="entry name" value="ABC_Ni/Peptide_Import"/>
</dbReference>
<dbReference type="GO" id="GO:0015833">
    <property type="term" value="P:peptide transport"/>
    <property type="evidence" value="ECO:0007669"/>
    <property type="project" value="InterPro"/>
</dbReference>
<keyword evidence="6 9" id="KW-0067">ATP-binding</keyword>
<proteinExistence type="inferred from homology"/>
<dbReference type="Proteomes" id="UP000234462">
    <property type="component" value="Unassembled WGS sequence"/>
</dbReference>
<evidence type="ECO:0000256" key="7">
    <source>
        <dbReference type="ARBA" id="ARBA00023136"/>
    </source>
</evidence>
<evidence type="ECO:0000256" key="3">
    <source>
        <dbReference type="ARBA" id="ARBA00022448"/>
    </source>
</evidence>
<name>A0A2H1L8Z7_9MICO</name>
<dbReference type="GO" id="GO:0005524">
    <property type="term" value="F:ATP binding"/>
    <property type="evidence" value="ECO:0007669"/>
    <property type="project" value="UniProtKB-KW"/>
</dbReference>
<accession>A0A2H1L8Z7</accession>
<dbReference type="InterPro" id="IPR003593">
    <property type="entry name" value="AAA+_ATPase"/>
</dbReference>
<dbReference type="SMART" id="SM00382">
    <property type="entry name" value="AAA"/>
    <property type="match status" value="1"/>
</dbReference>
<dbReference type="InterPro" id="IPR003439">
    <property type="entry name" value="ABC_transporter-like_ATP-bd"/>
</dbReference>
<evidence type="ECO:0000313" key="9">
    <source>
        <dbReference type="EMBL" id="SMY13285.1"/>
    </source>
</evidence>
<keyword evidence="5" id="KW-0547">Nucleotide-binding</keyword>
<dbReference type="GO" id="GO:0016887">
    <property type="term" value="F:ATP hydrolysis activity"/>
    <property type="evidence" value="ECO:0007669"/>
    <property type="project" value="InterPro"/>
</dbReference>
<keyword evidence="10" id="KW-1185">Reference proteome</keyword>
<dbReference type="PANTHER" id="PTHR43297:SF2">
    <property type="entry name" value="DIPEPTIDE TRANSPORT ATP-BINDING PROTEIN DPPD"/>
    <property type="match status" value="1"/>
</dbReference>
<dbReference type="AlphaFoldDB" id="A0A2H1L8Z7"/>
<dbReference type="OrthoDB" id="8481147at2"/>
<dbReference type="SUPFAM" id="SSF52540">
    <property type="entry name" value="P-loop containing nucleoside triphosphate hydrolases"/>
    <property type="match status" value="1"/>
</dbReference>
<dbReference type="NCBIfam" id="TIGR01727">
    <property type="entry name" value="oligo_HPY"/>
    <property type="match status" value="1"/>
</dbReference>
<dbReference type="FunFam" id="3.40.50.300:FF:000016">
    <property type="entry name" value="Oligopeptide ABC transporter ATP-binding component"/>
    <property type="match status" value="1"/>
</dbReference>
<keyword evidence="3" id="KW-0813">Transport</keyword>
<feature type="domain" description="ABC transporter" evidence="8">
    <location>
        <begin position="15"/>
        <end position="265"/>
    </location>
</feature>
<dbReference type="RefSeq" id="WP_101590169.1">
    <property type="nucleotide sequence ID" value="NZ_FXZM01000030.1"/>
</dbReference>
<keyword evidence="4" id="KW-1003">Cell membrane</keyword>
<evidence type="ECO:0000259" key="8">
    <source>
        <dbReference type="PROSITE" id="PS50893"/>
    </source>
</evidence>
<dbReference type="EMBL" id="FXZM01000030">
    <property type="protein sequence ID" value="SMY13285.1"/>
    <property type="molecule type" value="Genomic_DNA"/>
</dbReference>
<evidence type="ECO:0000256" key="6">
    <source>
        <dbReference type="ARBA" id="ARBA00022840"/>
    </source>
</evidence>
<evidence type="ECO:0000256" key="4">
    <source>
        <dbReference type="ARBA" id="ARBA00022475"/>
    </source>
</evidence>
<evidence type="ECO:0000313" key="10">
    <source>
        <dbReference type="Proteomes" id="UP000234462"/>
    </source>
</evidence>
<comment type="subcellular location">
    <subcellularLocation>
        <location evidence="1">Cell membrane</location>
        <topology evidence="1">Peripheral membrane protein</topology>
    </subcellularLocation>
</comment>
<evidence type="ECO:0000256" key="1">
    <source>
        <dbReference type="ARBA" id="ARBA00004202"/>
    </source>
</evidence>
<dbReference type="GO" id="GO:0005886">
    <property type="term" value="C:plasma membrane"/>
    <property type="evidence" value="ECO:0007669"/>
    <property type="project" value="UniProtKB-SubCell"/>
</dbReference>
<gene>
    <name evidence="9" type="ORF">BJEO58_02901</name>
</gene>
<evidence type="ECO:0000256" key="2">
    <source>
        <dbReference type="ARBA" id="ARBA00005417"/>
    </source>
</evidence>